<accession>K9EI36</accession>
<name>K9EI36_9ACTO</name>
<evidence type="ECO:0000256" key="1">
    <source>
        <dbReference type="ARBA" id="ARBA00004651"/>
    </source>
</evidence>
<keyword evidence="5 8" id="KW-0812">Transmembrane</keyword>
<feature type="transmembrane region" description="Helical" evidence="8">
    <location>
        <begin position="77"/>
        <end position="98"/>
    </location>
</feature>
<dbReference type="AlphaFoldDB" id="K9EI36"/>
<keyword evidence="7 8" id="KW-0472">Membrane</keyword>
<evidence type="ECO:0000256" key="6">
    <source>
        <dbReference type="ARBA" id="ARBA00022989"/>
    </source>
</evidence>
<dbReference type="InterPro" id="IPR000522">
    <property type="entry name" value="ABC_transptr_permease_BtuC"/>
</dbReference>
<dbReference type="Gene3D" id="1.10.3470.10">
    <property type="entry name" value="ABC transporter involved in vitamin B12 uptake, BtuC"/>
    <property type="match status" value="1"/>
</dbReference>
<evidence type="ECO:0000256" key="4">
    <source>
        <dbReference type="ARBA" id="ARBA00022475"/>
    </source>
</evidence>
<dbReference type="STRING" id="202789.GCA_001457435_00396"/>
<dbReference type="GO" id="GO:0033214">
    <property type="term" value="P:siderophore-iron import into cell"/>
    <property type="evidence" value="ECO:0007669"/>
    <property type="project" value="TreeGrafter"/>
</dbReference>
<protein>
    <recommendedName>
        <fullName evidence="11">Iron ABC transporter permease</fullName>
    </recommendedName>
</protein>
<evidence type="ECO:0000256" key="7">
    <source>
        <dbReference type="ARBA" id="ARBA00023136"/>
    </source>
</evidence>
<evidence type="ECO:0000256" key="8">
    <source>
        <dbReference type="SAM" id="Phobius"/>
    </source>
</evidence>
<dbReference type="PANTHER" id="PTHR30472:SF25">
    <property type="entry name" value="ABC TRANSPORTER PERMEASE PROTEIN MJ0876-RELATED"/>
    <property type="match status" value="1"/>
</dbReference>
<dbReference type="EMBL" id="AGWL01000002">
    <property type="protein sequence ID" value="EKU95531.1"/>
    <property type="molecule type" value="Genomic_DNA"/>
</dbReference>
<dbReference type="FunFam" id="1.10.3470.10:FF:000001">
    <property type="entry name" value="Vitamin B12 ABC transporter permease BtuC"/>
    <property type="match status" value="1"/>
</dbReference>
<comment type="subcellular location">
    <subcellularLocation>
        <location evidence="1">Cell membrane</location>
        <topology evidence="1">Multi-pass membrane protein</topology>
    </subcellularLocation>
</comment>
<dbReference type="GO" id="GO:0022857">
    <property type="term" value="F:transmembrane transporter activity"/>
    <property type="evidence" value="ECO:0007669"/>
    <property type="project" value="InterPro"/>
</dbReference>
<evidence type="ECO:0000256" key="2">
    <source>
        <dbReference type="ARBA" id="ARBA00007935"/>
    </source>
</evidence>
<dbReference type="GO" id="GO:0005886">
    <property type="term" value="C:plasma membrane"/>
    <property type="evidence" value="ECO:0007669"/>
    <property type="project" value="UniProtKB-SubCell"/>
</dbReference>
<keyword evidence="3" id="KW-0813">Transport</keyword>
<evidence type="ECO:0008006" key="11">
    <source>
        <dbReference type="Google" id="ProtNLM"/>
    </source>
</evidence>
<feature type="transmembrane region" description="Helical" evidence="8">
    <location>
        <begin position="264"/>
        <end position="284"/>
    </location>
</feature>
<dbReference type="RefSeq" id="WP_007000536.1">
    <property type="nucleotide sequence ID" value="NZ_JH992955.1"/>
</dbReference>
<feature type="transmembrane region" description="Helical" evidence="8">
    <location>
        <begin position="105"/>
        <end position="126"/>
    </location>
</feature>
<dbReference type="HOGENOM" id="CLU_013016_0_3_11"/>
<evidence type="ECO:0000256" key="3">
    <source>
        <dbReference type="ARBA" id="ARBA00022448"/>
    </source>
</evidence>
<dbReference type="Proteomes" id="UP000009888">
    <property type="component" value="Unassembled WGS sequence"/>
</dbReference>
<dbReference type="eggNOG" id="COG0609">
    <property type="taxonomic scope" value="Bacteria"/>
</dbReference>
<dbReference type="Pfam" id="PF01032">
    <property type="entry name" value="FecCD"/>
    <property type="match status" value="1"/>
</dbReference>
<evidence type="ECO:0000313" key="10">
    <source>
        <dbReference type="Proteomes" id="UP000009888"/>
    </source>
</evidence>
<dbReference type="InterPro" id="IPR037294">
    <property type="entry name" value="ABC_BtuC-like"/>
</dbReference>
<evidence type="ECO:0000256" key="5">
    <source>
        <dbReference type="ARBA" id="ARBA00022692"/>
    </source>
</evidence>
<feature type="transmembrane region" description="Helical" evidence="8">
    <location>
        <begin position="132"/>
        <end position="152"/>
    </location>
</feature>
<feature type="transmembrane region" description="Helical" evidence="8">
    <location>
        <begin position="164"/>
        <end position="186"/>
    </location>
</feature>
<sequence length="351" mass="35959">MAEVKTGLARRRSRRAVTFAVLTILLCVGALGSAHLGQFPVEFGDVTRGFLAQFNLADPPEGEHVMSALWNIRFPRIALGILVGAALAVAGTVMQAIFSNPLAEPGIIGVSSGAALGAAIAIVLVPQLLGGFSVPLAAFATGLVAALLVYTLSRRGGRAESLTIVLTGIAVQAVCSALTSIAIYAAESNARDQIVFWQMGSLSGATWSQVGIVGVVVVIGTALAGAMASRLDTLALGDRAAGHVGVNVQALRLGAIVVSALLTAAAVCFAGVIGFVGLIIPHVLRLAIGPLNRYLVPASMLGGAVLITYSDLAARTIVPFAELPIGIFTALVGGPTFFVLLRRTMRGFAGR</sequence>
<evidence type="ECO:0000313" key="9">
    <source>
        <dbReference type="EMBL" id="EKU95531.1"/>
    </source>
</evidence>
<organism evidence="9 10">
    <name type="scientific">Actinobaculum massiliense ACS-171-V-Col2</name>
    <dbReference type="NCBI Taxonomy" id="883066"/>
    <lineage>
        <taxon>Bacteria</taxon>
        <taxon>Bacillati</taxon>
        <taxon>Actinomycetota</taxon>
        <taxon>Actinomycetes</taxon>
        <taxon>Actinomycetales</taxon>
        <taxon>Actinomycetaceae</taxon>
        <taxon>Actinobaculum</taxon>
    </lineage>
</organism>
<keyword evidence="4" id="KW-1003">Cell membrane</keyword>
<gene>
    <name evidence="9" type="ORF">HMPREF9233_00318</name>
</gene>
<comment type="caution">
    <text evidence="9">The sequence shown here is derived from an EMBL/GenBank/DDBJ whole genome shotgun (WGS) entry which is preliminary data.</text>
</comment>
<dbReference type="PANTHER" id="PTHR30472">
    <property type="entry name" value="FERRIC ENTEROBACTIN TRANSPORT SYSTEM PERMEASE PROTEIN"/>
    <property type="match status" value="1"/>
</dbReference>
<dbReference type="SUPFAM" id="SSF81345">
    <property type="entry name" value="ABC transporter involved in vitamin B12 uptake, BtuC"/>
    <property type="match status" value="1"/>
</dbReference>
<feature type="transmembrane region" description="Helical" evidence="8">
    <location>
        <begin position="206"/>
        <end position="228"/>
    </location>
</feature>
<dbReference type="PATRIC" id="fig|883066.3.peg.330"/>
<proteinExistence type="inferred from homology"/>
<feature type="transmembrane region" description="Helical" evidence="8">
    <location>
        <begin position="321"/>
        <end position="341"/>
    </location>
</feature>
<comment type="similarity">
    <text evidence="2">Belongs to the binding-protein-dependent transport system permease family. FecCD subfamily.</text>
</comment>
<dbReference type="CDD" id="cd06550">
    <property type="entry name" value="TM_ABC_iron-siderophores_like"/>
    <property type="match status" value="1"/>
</dbReference>
<reference evidence="9 10" key="1">
    <citation type="submission" date="2012-09" db="EMBL/GenBank/DDBJ databases">
        <title>The Genome Sequence of Actinobaculum massiliae ACS-171-V-COL2.</title>
        <authorList>
            <consortium name="The Broad Institute Genome Sequencing Platform"/>
            <person name="Earl A."/>
            <person name="Ward D."/>
            <person name="Feldgarden M."/>
            <person name="Gevers D."/>
            <person name="Saerens B."/>
            <person name="Vaneechoutte M."/>
            <person name="Walker B."/>
            <person name="Young S.K."/>
            <person name="Zeng Q."/>
            <person name="Gargeya S."/>
            <person name="Fitzgerald M."/>
            <person name="Haas B."/>
            <person name="Abouelleil A."/>
            <person name="Alvarado L."/>
            <person name="Arachchi H.M."/>
            <person name="Berlin A."/>
            <person name="Chapman S.B."/>
            <person name="Goldberg J."/>
            <person name="Griggs A."/>
            <person name="Gujja S."/>
            <person name="Hansen M."/>
            <person name="Howarth C."/>
            <person name="Imamovic A."/>
            <person name="Larimer J."/>
            <person name="McCowen C."/>
            <person name="Montmayeur A."/>
            <person name="Murphy C."/>
            <person name="Neiman D."/>
            <person name="Pearson M."/>
            <person name="Priest M."/>
            <person name="Roberts A."/>
            <person name="Saif S."/>
            <person name="Shea T."/>
            <person name="Sisk P."/>
            <person name="Sykes S."/>
            <person name="Wortman J."/>
            <person name="Nusbaum C."/>
            <person name="Birren B."/>
        </authorList>
    </citation>
    <scope>NUCLEOTIDE SEQUENCE [LARGE SCALE GENOMIC DNA]</scope>
    <source>
        <strain evidence="10">ACS-171-V-Col2</strain>
    </source>
</reference>
<keyword evidence="6 8" id="KW-1133">Transmembrane helix</keyword>
<keyword evidence="10" id="KW-1185">Reference proteome</keyword>